<protein>
    <submittedName>
        <fullName evidence="1">PEBP-like protein</fullName>
    </submittedName>
</protein>
<name>A0A165EIJ8_EXIGL</name>
<dbReference type="SUPFAM" id="SSF49777">
    <property type="entry name" value="PEBP-like"/>
    <property type="match status" value="1"/>
</dbReference>
<dbReference type="GO" id="GO:0030162">
    <property type="term" value="P:regulation of proteolysis"/>
    <property type="evidence" value="ECO:0007669"/>
    <property type="project" value="TreeGrafter"/>
</dbReference>
<dbReference type="InParanoid" id="A0A165EIJ8"/>
<dbReference type="InterPro" id="IPR036610">
    <property type="entry name" value="PEBP-like_sf"/>
</dbReference>
<dbReference type="InterPro" id="IPR008914">
    <property type="entry name" value="PEBP"/>
</dbReference>
<dbReference type="Gene3D" id="3.90.280.10">
    <property type="entry name" value="PEBP-like"/>
    <property type="match status" value="1"/>
</dbReference>
<proteinExistence type="predicted"/>
<dbReference type="PANTHER" id="PTHR11362">
    <property type="entry name" value="PHOSPHATIDYLETHANOLAMINE-BINDING PROTEIN"/>
    <property type="match status" value="1"/>
</dbReference>
<dbReference type="AlphaFoldDB" id="A0A165EIJ8"/>
<dbReference type="OrthoDB" id="2506647at2759"/>
<organism evidence="1 2">
    <name type="scientific">Exidia glandulosa HHB12029</name>
    <dbReference type="NCBI Taxonomy" id="1314781"/>
    <lineage>
        <taxon>Eukaryota</taxon>
        <taxon>Fungi</taxon>
        <taxon>Dikarya</taxon>
        <taxon>Basidiomycota</taxon>
        <taxon>Agaricomycotina</taxon>
        <taxon>Agaricomycetes</taxon>
        <taxon>Auriculariales</taxon>
        <taxon>Exidiaceae</taxon>
        <taxon>Exidia</taxon>
    </lineage>
</organism>
<dbReference type="GO" id="GO:0046578">
    <property type="term" value="P:regulation of Ras protein signal transduction"/>
    <property type="evidence" value="ECO:0007669"/>
    <property type="project" value="TreeGrafter"/>
</dbReference>
<dbReference type="Pfam" id="PF01161">
    <property type="entry name" value="PBP"/>
    <property type="match status" value="1"/>
</dbReference>
<dbReference type="CDD" id="cd00866">
    <property type="entry name" value="PEBP_euk"/>
    <property type="match status" value="1"/>
</dbReference>
<dbReference type="GO" id="GO:0030414">
    <property type="term" value="F:peptidase inhibitor activity"/>
    <property type="evidence" value="ECO:0007669"/>
    <property type="project" value="TreeGrafter"/>
</dbReference>
<evidence type="ECO:0000313" key="1">
    <source>
        <dbReference type="EMBL" id="KZV87017.1"/>
    </source>
</evidence>
<dbReference type="EMBL" id="KV426138">
    <property type="protein sequence ID" value="KZV87017.1"/>
    <property type="molecule type" value="Genomic_DNA"/>
</dbReference>
<reference evidence="1 2" key="1">
    <citation type="journal article" date="2016" name="Mol. Biol. Evol.">
        <title>Comparative Genomics of Early-Diverging Mushroom-Forming Fungi Provides Insights into the Origins of Lignocellulose Decay Capabilities.</title>
        <authorList>
            <person name="Nagy L.G."/>
            <person name="Riley R."/>
            <person name="Tritt A."/>
            <person name="Adam C."/>
            <person name="Daum C."/>
            <person name="Floudas D."/>
            <person name="Sun H."/>
            <person name="Yadav J.S."/>
            <person name="Pangilinan J."/>
            <person name="Larsson K.H."/>
            <person name="Matsuura K."/>
            <person name="Barry K."/>
            <person name="Labutti K."/>
            <person name="Kuo R."/>
            <person name="Ohm R.A."/>
            <person name="Bhattacharya S.S."/>
            <person name="Shirouzu T."/>
            <person name="Yoshinaga Y."/>
            <person name="Martin F.M."/>
            <person name="Grigoriev I.V."/>
            <person name="Hibbett D.S."/>
        </authorList>
    </citation>
    <scope>NUCLEOTIDE SEQUENCE [LARGE SCALE GENOMIC DNA]</scope>
    <source>
        <strain evidence="1 2">HHB12029</strain>
    </source>
</reference>
<dbReference type="PANTHER" id="PTHR11362:SF85">
    <property type="entry name" value="INHIBITOR (TFS1), PUTATIVE (AFU_ORTHOLOGUE AFUA_4G08120)-RELATED"/>
    <property type="match status" value="1"/>
</dbReference>
<dbReference type="Proteomes" id="UP000077266">
    <property type="component" value="Unassembled WGS sequence"/>
</dbReference>
<evidence type="ECO:0000313" key="2">
    <source>
        <dbReference type="Proteomes" id="UP000077266"/>
    </source>
</evidence>
<sequence>MAFDASSVISSLQREQLIPDILPATLTAADFTVPLSISFPTGAEAKLGNELKVPATQDRPTVAFAAEDGKTYTLAMLDPDAPTRDGPIYRSFRHWVLPGLSATKQAKDVVEQDVSPWRPPGPRPASGVHRYTFLLFEEPQGGIVVPQGAAEWGSQLEERRSWDAVKFGEQFGLKLVGVNFFLVRAE</sequence>
<dbReference type="GO" id="GO:0005543">
    <property type="term" value="F:phospholipid binding"/>
    <property type="evidence" value="ECO:0007669"/>
    <property type="project" value="TreeGrafter"/>
</dbReference>
<gene>
    <name evidence="1" type="ORF">EXIGLDRAFT_840316</name>
</gene>
<dbReference type="STRING" id="1314781.A0A165EIJ8"/>
<dbReference type="InterPro" id="IPR035810">
    <property type="entry name" value="PEBP_euk"/>
</dbReference>
<keyword evidence="2" id="KW-1185">Reference proteome</keyword>
<accession>A0A165EIJ8</accession>